<evidence type="ECO:0000259" key="2">
    <source>
        <dbReference type="Pfam" id="PF13202"/>
    </source>
</evidence>
<feature type="domain" description="EF-hand" evidence="2">
    <location>
        <begin position="53"/>
        <end position="69"/>
    </location>
</feature>
<dbReference type="Proteomes" id="UP000309550">
    <property type="component" value="Unassembled WGS sequence"/>
</dbReference>
<dbReference type="InterPro" id="IPR002048">
    <property type="entry name" value="EF_hand_dom"/>
</dbReference>
<dbReference type="RefSeq" id="WP_138661029.1">
    <property type="nucleotide sequence ID" value="NZ_VANS01000001.1"/>
</dbReference>
<dbReference type="SUPFAM" id="SSF47473">
    <property type="entry name" value="EF-hand"/>
    <property type="match status" value="1"/>
</dbReference>
<feature type="signal peptide" evidence="1">
    <location>
        <begin position="1"/>
        <end position="20"/>
    </location>
</feature>
<name>A0A5S3PKH9_9RHOB</name>
<accession>A0A5S3PKH9</accession>
<dbReference type="GO" id="GO:0005509">
    <property type="term" value="F:calcium ion binding"/>
    <property type="evidence" value="ECO:0007669"/>
    <property type="project" value="InterPro"/>
</dbReference>
<proteinExistence type="predicted"/>
<dbReference type="InterPro" id="IPR018247">
    <property type="entry name" value="EF_Hand_1_Ca_BS"/>
</dbReference>
<dbReference type="InterPro" id="IPR011992">
    <property type="entry name" value="EF-hand-dom_pair"/>
</dbReference>
<dbReference type="AlphaFoldDB" id="A0A5S3PKH9"/>
<evidence type="ECO:0000313" key="3">
    <source>
        <dbReference type="EMBL" id="TMM54857.1"/>
    </source>
</evidence>
<evidence type="ECO:0000313" key="4">
    <source>
        <dbReference type="Proteomes" id="UP000309550"/>
    </source>
</evidence>
<dbReference type="OrthoDB" id="5470953at2"/>
<reference evidence="3 4" key="1">
    <citation type="submission" date="2019-05" db="EMBL/GenBank/DDBJ databases">
        <title>Sulfitobacter sabulilitoris sp. nov., isolated from a marine sand.</title>
        <authorList>
            <person name="Yoon J.-H."/>
        </authorList>
    </citation>
    <scope>NUCLEOTIDE SEQUENCE [LARGE SCALE GENOMIC DNA]</scope>
    <source>
        <strain evidence="3 4">HSMS-29</strain>
    </source>
</reference>
<organism evidence="3 4">
    <name type="scientific">Sulfitobacter sabulilitoris</name>
    <dbReference type="NCBI Taxonomy" id="2562655"/>
    <lineage>
        <taxon>Bacteria</taxon>
        <taxon>Pseudomonadati</taxon>
        <taxon>Pseudomonadota</taxon>
        <taxon>Alphaproteobacteria</taxon>
        <taxon>Rhodobacterales</taxon>
        <taxon>Roseobacteraceae</taxon>
        <taxon>Sulfitobacter</taxon>
    </lineage>
</organism>
<dbReference type="PROSITE" id="PS00018">
    <property type="entry name" value="EF_HAND_1"/>
    <property type="match status" value="2"/>
</dbReference>
<gene>
    <name evidence="3" type="ORF">FDT80_04560</name>
</gene>
<protein>
    <recommendedName>
        <fullName evidence="2">EF-hand domain-containing protein</fullName>
    </recommendedName>
</protein>
<feature type="chain" id="PRO_5024281310" description="EF-hand domain-containing protein" evidence="1">
    <location>
        <begin position="21"/>
        <end position="84"/>
    </location>
</feature>
<sequence length="84" mass="8590">MTKLTTFALLLSAAATTAFAMGEGAAEMDTNGDGVLTIDEVQATYPEVTPESFSSMDLNADGALDEEEIAAAQDAGTMPTPTEG</sequence>
<comment type="caution">
    <text evidence="3">The sequence shown here is derived from an EMBL/GenBank/DDBJ whole genome shotgun (WGS) entry which is preliminary data.</text>
</comment>
<keyword evidence="4" id="KW-1185">Reference proteome</keyword>
<dbReference type="Gene3D" id="1.10.238.10">
    <property type="entry name" value="EF-hand"/>
    <property type="match status" value="1"/>
</dbReference>
<evidence type="ECO:0000256" key="1">
    <source>
        <dbReference type="SAM" id="SignalP"/>
    </source>
</evidence>
<dbReference type="Pfam" id="PF13202">
    <property type="entry name" value="EF-hand_5"/>
    <property type="match status" value="2"/>
</dbReference>
<keyword evidence="1" id="KW-0732">Signal</keyword>
<feature type="domain" description="EF-hand" evidence="2">
    <location>
        <begin position="27"/>
        <end position="42"/>
    </location>
</feature>
<dbReference type="EMBL" id="VANS01000001">
    <property type="protein sequence ID" value="TMM54857.1"/>
    <property type="molecule type" value="Genomic_DNA"/>
</dbReference>